<dbReference type="Proteomes" id="UP001461960">
    <property type="component" value="Unassembled WGS sequence"/>
</dbReference>
<dbReference type="RefSeq" id="WP_201558914.1">
    <property type="nucleotide sequence ID" value="NZ_JBDGHN010000007.1"/>
</dbReference>
<evidence type="ECO:0000313" key="2">
    <source>
        <dbReference type="Proteomes" id="UP001461960"/>
    </source>
</evidence>
<organism evidence="1 2">
    <name type="scientific">Psychrobacter saeujeotis</name>
    <dbReference type="NCBI Taxonomy" id="3143436"/>
    <lineage>
        <taxon>Bacteria</taxon>
        <taxon>Pseudomonadati</taxon>
        <taxon>Pseudomonadota</taxon>
        <taxon>Gammaproteobacteria</taxon>
        <taxon>Moraxellales</taxon>
        <taxon>Moraxellaceae</taxon>
        <taxon>Psychrobacter</taxon>
    </lineage>
</organism>
<comment type="caution">
    <text evidence="1">The sequence shown here is derived from an EMBL/GenBank/DDBJ whole genome shotgun (WGS) entry which is preliminary data.</text>
</comment>
<protein>
    <submittedName>
        <fullName evidence="1">Uncharacterized protein</fullName>
    </submittedName>
</protein>
<keyword evidence="2" id="KW-1185">Reference proteome</keyword>
<gene>
    <name evidence="1" type="ORF">AAIR29_11900</name>
</gene>
<accession>A0ABU9XA77</accession>
<evidence type="ECO:0000313" key="1">
    <source>
        <dbReference type="EMBL" id="MEN2752331.1"/>
    </source>
</evidence>
<dbReference type="EMBL" id="JBDGHN010000007">
    <property type="protein sequence ID" value="MEN2752331.1"/>
    <property type="molecule type" value="Genomic_DNA"/>
</dbReference>
<name>A0ABU9XA77_9GAMM</name>
<reference evidence="1 2" key="1">
    <citation type="submission" date="2024-05" db="EMBL/GenBank/DDBJ databases">
        <authorList>
            <person name="Kim H.-Y."/>
            <person name="Kim E."/>
            <person name="Cai Y."/>
            <person name="Yang S.-M."/>
            <person name="Lee W."/>
        </authorList>
    </citation>
    <scope>NUCLEOTIDE SEQUENCE [LARGE SCALE GENOMIC DNA]</scope>
    <source>
        <strain evidence="1 2">FBL11</strain>
    </source>
</reference>
<sequence length="280" mass="32649">MGTIYEYMRKQEQGNLFLNTDEMRKFINFYDFINLLELHTDDSRSVIVNYLQKDTDFLKLDSYYEYIEFFDKNGNKITEEYLYEKADTGTLDFLSKKIEYTFNHDTYGEDCSVSYPTKYFLDHLSTRDIDDTFIEIFWNIEDILKLDCMSVIGLDMKAFKECHDVLFSDDKERLNSIRSKNFSEDGQVEEEAQFWSNTRFTSESKSKINSDEDVALHPRSANNASKIISALASELLGMDLTKPFSDETNGDIKAAIERQGNSVSKDVIAYWLKLAHKNSI</sequence>
<proteinExistence type="predicted"/>